<feature type="region of interest" description="Disordered" evidence="15">
    <location>
        <begin position="1299"/>
        <end position="1320"/>
    </location>
</feature>
<dbReference type="PROSITE" id="PS50918">
    <property type="entry name" value="WWE"/>
    <property type="match status" value="1"/>
</dbReference>
<dbReference type="GO" id="GO:0008270">
    <property type="term" value="F:zinc ion binding"/>
    <property type="evidence" value="ECO:0007669"/>
    <property type="project" value="InterPro"/>
</dbReference>
<feature type="region of interest" description="Disordered" evidence="15">
    <location>
        <begin position="3058"/>
        <end position="3078"/>
    </location>
</feature>
<feature type="compositionally biased region" description="Acidic residues" evidence="15">
    <location>
        <begin position="2075"/>
        <end position="2117"/>
    </location>
</feature>
<comment type="similarity">
    <text evidence="13">Belongs to the UPL family. TOM1/PTR1 subfamily.</text>
</comment>
<dbReference type="InterPro" id="IPR037197">
    <property type="entry name" value="WWE_dom_sf"/>
</dbReference>
<dbReference type="InterPro" id="IPR015940">
    <property type="entry name" value="UBA"/>
</dbReference>
<evidence type="ECO:0000256" key="15">
    <source>
        <dbReference type="SAM" id="MobiDB-lite"/>
    </source>
</evidence>
<dbReference type="Gene3D" id="3.90.1750.10">
    <property type="entry name" value="Hect, E3 ligase catalytic domains"/>
    <property type="match status" value="1"/>
</dbReference>
<comment type="catalytic activity">
    <reaction evidence="1">
        <text>S-ubiquitinyl-[E2 ubiquitin-conjugating enzyme]-L-cysteine + [acceptor protein]-L-lysine = [E2 ubiquitin-conjugating enzyme]-L-cysteine + N(6)-ubiquitinyl-[acceptor protein]-L-lysine.</text>
        <dbReference type="EC" id="2.3.2.26"/>
    </reaction>
</comment>
<dbReference type="Proteomes" id="UP000024404">
    <property type="component" value="Unassembled WGS sequence"/>
</dbReference>
<dbReference type="SUPFAM" id="SSF46934">
    <property type="entry name" value="UBA-like"/>
    <property type="match status" value="1"/>
</dbReference>
<comment type="pathway">
    <text evidence="3">Protein modification; protein ubiquitination.</text>
</comment>
<evidence type="ECO:0000256" key="10">
    <source>
        <dbReference type="ARBA" id="ARBA00022816"/>
    </source>
</evidence>
<evidence type="ECO:0000256" key="2">
    <source>
        <dbReference type="ARBA" id="ARBA00004123"/>
    </source>
</evidence>
<dbReference type="GO" id="GO:0005634">
    <property type="term" value="C:nucleus"/>
    <property type="evidence" value="ECO:0007669"/>
    <property type="project" value="UniProtKB-SubCell"/>
</dbReference>
<protein>
    <recommendedName>
        <fullName evidence="4">HECT-type E3 ubiquitin transferase</fullName>
        <ecNumber evidence="4">2.3.2.26</ecNumber>
    </recommendedName>
</protein>
<dbReference type="Gene3D" id="6.10.250.1630">
    <property type="match status" value="1"/>
</dbReference>
<organism evidence="19 20">
    <name type="scientific">Onchocerca volvulus</name>
    <dbReference type="NCBI Taxonomy" id="6282"/>
    <lineage>
        <taxon>Eukaryota</taxon>
        <taxon>Metazoa</taxon>
        <taxon>Ecdysozoa</taxon>
        <taxon>Nematoda</taxon>
        <taxon>Chromadorea</taxon>
        <taxon>Rhabditida</taxon>
        <taxon>Spirurina</taxon>
        <taxon>Spiruromorpha</taxon>
        <taxon>Filarioidea</taxon>
        <taxon>Onchocercidae</taxon>
        <taxon>Onchocerca</taxon>
    </lineage>
</organism>
<evidence type="ECO:0000313" key="20">
    <source>
        <dbReference type="Proteomes" id="UP000024404"/>
    </source>
</evidence>
<evidence type="ECO:0000259" key="16">
    <source>
        <dbReference type="PROSITE" id="PS50030"/>
    </source>
</evidence>
<evidence type="ECO:0000256" key="14">
    <source>
        <dbReference type="PROSITE-ProRule" id="PRU00104"/>
    </source>
</evidence>
<feature type="active site" description="Glycyl thioester intermediate" evidence="14">
    <location>
        <position position="3639"/>
    </location>
</feature>
<dbReference type="SUPFAM" id="SSF48371">
    <property type="entry name" value="ARM repeat"/>
    <property type="match status" value="1"/>
</dbReference>
<keyword evidence="7" id="KW-0808">Transferase</keyword>
<reference evidence="19" key="2">
    <citation type="submission" date="2022-06" db="UniProtKB">
        <authorList>
            <consortium name="EnsemblMetazoa"/>
        </authorList>
    </citation>
    <scope>IDENTIFICATION</scope>
</reference>
<evidence type="ECO:0000256" key="4">
    <source>
        <dbReference type="ARBA" id="ARBA00012485"/>
    </source>
</evidence>
<keyword evidence="12" id="KW-0539">Nucleus</keyword>
<dbReference type="FunFam" id="3.30.2410.10:FF:000004">
    <property type="entry name" value="E3 ubiquitin-protein ligase HUWE1, variant"/>
    <property type="match status" value="1"/>
</dbReference>
<evidence type="ECO:0000256" key="3">
    <source>
        <dbReference type="ARBA" id="ARBA00004906"/>
    </source>
</evidence>
<evidence type="ECO:0000256" key="12">
    <source>
        <dbReference type="ARBA" id="ARBA00023242"/>
    </source>
</evidence>
<dbReference type="SUPFAM" id="SSF56204">
    <property type="entry name" value="Hect, E3 ligase catalytic domain"/>
    <property type="match status" value="1"/>
</dbReference>
<dbReference type="OMA" id="MWLDDSP"/>
<dbReference type="InterPro" id="IPR009060">
    <property type="entry name" value="UBA-like_sf"/>
</dbReference>
<dbReference type="PANTHER" id="PTHR11254:SF67">
    <property type="entry name" value="E3 UBIQUITIN-PROTEIN LIGASE HUWE1"/>
    <property type="match status" value="1"/>
</dbReference>
<accession>A0A8R1XWI2</accession>
<dbReference type="InterPro" id="IPR050409">
    <property type="entry name" value="E3_ubiq-protein_ligase"/>
</dbReference>
<evidence type="ECO:0000256" key="13">
    <source>
        <dbReference type="ARBA" id="ARBA00034494"/>
    </source>
</evidence>
<evidence type="ECO:0000259" key="18">
    <source>
        <dbReference type="PROSITE" id="PS50918"/>
    </source>
</evidence>
<keyword evidence="5" id="KW-0813">Transport</keyword>
<keyword evidence="9 14" id="KW-0833">Ubl conjugation pathway</keyword>
<keyword evidence="6" id="KW-0597">Phosphoprotein</keyword>
<dbReference type="GO" id="GO:0006511">
    <property type="term" value="P:ubiquitin-dependent protein catabolic process"/>
    <property type="evidence" value="ECO:0007669"/>
    <property type="project" value="TreeGrafter"/>
</dbReference>
<dbReference type="InterPro" id="IPR018123">
    <property type="entry name" value="WWE-dom_subgr"/>
</dbReference>
<dbReference type="CDD" id="cd00078">
    <property type="entry name" value="HECTc"/>
    <property type="match status" value="1"/>
</dbReference>
<evidence type="ECO:0000256" key="6">
    <source>
        <dbReference type="ARBA" id="ARBA00022553"/>
    </source>
</evidence>
<dbReference type="Pfam" id="PF14377">
    <property type="entry name" value="UBM"/>
    <property type="match status" value="3"/>
</dbReference>
<evidence type="ECO:0000256" key="1">
    <source>
        <dbReference type="ARBA" id="ARBA00000885"/>
    </source>
</evidence>
<dbReference type="Gene3D" id="3.30.2160.10">
    <property type="entry name" value="Hect, E3 ligase catalytic domain"/>
    <property type="match status" value="1"/>
</dbReference>
<feature type="region of interest" description="Disordered" evidence="15">
    <location>
        <begin position="1977"/>
        <end position="1997"/>
    </location>
</feature>
<dbReference type="PROSITE" id="PS50030">
    <property type="entry name" value="UBA"/>
    <property type="match status" value="1"/>
</dbReference>
<dbReference type="SMART" id="SM00119">
    <property type="entry name" value="HECTc"/>
    <property type="match status" value="1"/>
</dbReference>
<evidence type="ECO:0000256" key="7">
    <source>
        <dbReference type="ARBA" id="ARBA00022679"/>
    </source>
</evidence>
<evidence type="ECO:0000256" key="11">
    <source>
        <dbReference type="ARBA" id="ARBA00023204"/>
    </source>
</evidence>
<dbReference type="Gene3D" id="3.30.720.50">
    <property type="match status" value="1"/>
</dbReference>
<evidence type="ECO:0000256" key="8">
    <source>
        <dbReference type="ARBA" id="ARBA00022763"/>
    </source>
</evidence>
<keyword evidence="10" id="KW-0509">mRNA transport</keyword>
<feature type="compositionally biased region" description="Acidic residues" evidence="15">
    <location>
        <begin position="2054"/>
        <end position="2064"/>
    </location>
</feature>
<dbReference type="CDD" id="cd14288">
    <property type="entry name" value="UBA_HUWE1"/>
    <property type="match status" value="1"/>
</dbReference>
<dbReference type="SUPFAM" id="SSF117839">
    <property type="entry name" value="WWE domain"/>
    <property type="match status" value="1"/>
</dbReference>
<dbReference type="PROSITE" id="PS50237">
    <property type="entry name" value="HECT"/>
    <property type="match status" value="1"/>
</dbReference>
<reference evidence="20" key="1">
    <citation type="submission" date="2013-10" db="EMBL/GenBank/DDBJ databases">
        <title>Genome sequencing of Onchocerca volvulus.</title>
        <authorList>
            <person name="Cotton J."/>
            <person name="Tsai J."/>
            <person name="Stanley E."/>
            <person name="Tracey A."/>
            <person name="Holroyd N."/>
            <person name="Lustigman S."/>
            <person name="Berriman M."/>
        </authorList>
    </citation>
    <scope>NUCLEOTIDE SEQUENCE</scope>
</reference>
<evidence type="ECO:0000256" key="5">
    <source>
        <dbReference type="ARBA" id="ARBA00022448"/>
    </source>
</evidence>
<feature type="compositionally biased region" description="Basic and acidic residues" evidence="15">
    <location>
        <begin position="2065"/>
        <end position="2074"/>
    </location>
</feature>
<dbReference type="InterPro" id="IPR004170">
    <property type="entry name" value="WWE_dom"/>
</dbReference>
<dbReference type="Pfam" id="PF06012">
    <property type="entry name" value="DUF908"/>
    <property type="match status" value="2"/>
</dbReference>
<comment type="subcellular location">
    <subcellularLocation>
        <location evidence="2">Nucleus</location>
    </subcellularLocation>
</comment>
<feature type="domain" description="HECT" evidence="17">
    <location>
        <begin position="3336"/>
        <end position="3672"/>
    </location>
</feature>
<feature type="region of interest" description="Disordered" evidence="15">
    <location>
        <begin position="2010"/>
        <end position="2126"/>
    </location>
</feature>
<dbReference type="InterPro" id="IPR035983">
    <property type="entry name" value="Hect_E3_ubiquitin_ligase"/>
</dbReference>
<dbReference type="GO" id="GO:0006281">
    <property type="term" value="P:DNA repair"/>
    <property type="evidence" value="ECO:0007669"/>
    <property type="project" value="UniProtKB-KW"/>
</dbReference>
<dbReference type="Pfam" id="PF02825">
    <property type="entry name" value="WWE"/>
    <property type="match status" value="1"/>
</dbReference>
<dbReference type="Pfam" id="PF06025">
    <property type="entry name" value="DUF913"/>
    <property type="match status" value="1"/>
</dbReference>
<evidence type="ECO:0000259" key="17">
    <source>
        <dbReference type="PROSITE" id="PS50237"/>
    </source>
</evidence>
<keyword evidence="20" id="KW-1185">Reference proteome</keyword>
<dbReference type="GO" id="GO:0061630">
    <property type="term" value="F:ubiquitin protein ligase activity"/>
    <property type="evidence" value="ECO:0007669"/>
    <property type="project" value="UniProtKB-EC"/>
</dbReference>
<dbReference type="FunFam" id="3.30.2160.10:FF:000001">
    <property type="entry name" value="E3 ubiquitin-protein ligase NEDD4-like"/>
    <property type="match status" value="1"/>
</dbReference>
<dbReference type="Pfam" id="PF00632">
    <property type="entry name" value="HECT"/>
    <property type="match status" value="1"/>
</dbReference>
<feature type="compositionally biased region" description="Low complexity" evidence="15">
    <location>
        <begin position="3066"/>
        <end position="3077"/>
    </location>
</feature>
<evidence type="ECO:0000313" key="19">
    <source>
        <dbReference type="EnsemblMetazoa" id="OVOC4198.1"/>
    </source>
</evidence>
<evidence type="ECO:0000256" key="9">
    <source>
        <dbReference type="ARBA" id="ARBA00022786"/>
    </source>
</evidence>
<dbReference type="InterPro" id="IPR010314">
    <property type="entry name" value="E3_Ub_ligase_DUF913"/>
</dbReference>
<dbReference type="Gene3D" id="1.10.8.10">
    <property type="entry name" value="DNA helicase RuvA subunit, C-terminal domain"/>
    <property type="match status" value="1"/>
</dbReference>
<proteinExistence type="inferred from homology"/>
<dbReference type="InterPro" id="IPR041918">
    <property type="entry name" value="UBA_HUWE1"/>
</dbReference>
<dbReference type="InterPro" id="IPR010309">
    <property type="entry name" value="E3_Ub_ligase_DUF908"/>
</dbReference>
<dbReference type="SMART" id="SM00678">
    <property type="entry name" value="WWE"/>
    <property type="match status" value="1"/>
</dbReference>
<dbReference type="InterPro" id="IPR016024">
    <property type="entry name" value="ARM-type_fold"/>
</dbReference>
<name>A0A8R1XWI2_ONCVO</name>
<feature type="domain" description="UBA" evidence="16">
    <location>
        <begin position="1250"/>
        <end position="1290"/>
    </location>
</feature>
<keyword evidence="8" id="KW-0227">DNA damage</keyword>
<dbReference type="InterPro" id="IPR000569">
    <property type="entry name" value="HECT_dom"/>
</dbReference>
<dbReference type="GO" id="GO:0051028">
    <property type="term" value="P:mRNA transport"/>
    <property type="evidence" value="ECO:0007669"/>
    <property type="project" value="UniProtKB-KW"/>
</dbReference>
<feature type="domain" description="WWE" evidence="18">
    <location>
        <begin position="1493"/>
        <end position="1574"/>
    </location>
</feature>
<dbReference type="EMBL" id="CMVM020000128">
    <property type="status" value="NOT_ANNOTATED_CDS"/>
    <property type="molecule type" value="Genomic_DNA"/>
</dbReference>
<dbReference type="PANTHER" id="PTHR11254">
    <property type="entry name" value="HECT DOMAIN UBIQUITIN-PROTEIN LIGASE"/>
    <property type="match status" value="1"/>
</dbReference>
<dbReference type="GO" id="GO:0030178">
    <property type="term" value="P:negative regulation of Wnt signaling pathway"/>
    <property type="evidence" value="ECO:0007669"/>
    <property type="project" value="EnsemblMetazoa"/>
</dbReference>
<sequence length="3672" mass="410279">MKIDSKTLRPCSAEIFPRCMQLIEHIKSAPDRRTFLERLTEVHEWQPQFGKSEMARWSDVLNLCDDVLKDAVTCSSSPGAPMAIDEDQTLLADVTSVLSFTAMLFENTFTRSVYSSTDRLLNLLDSGNVEVVVETLRLLLVISKRSRFLSQHLNDIQQKKLTVRLFAIAQCWSGKLRSLKMDECCTTNVRPSTLLPIGFQTDTVNLVRSIHLDKSFAAELEHLLSGKKIEEDERASFITRLRLVRSFNTSRGRRLSIIARLLSLSILVYTRSLIEEWAMTTMLYDGLIEEITCLLLINNTSESIIDAVKTEALRTLTSIVSLGRPAKLNVVVESLGVNSYHGFLARMTRQCVDDLRCGRIGNGYTTVPFCTALFSLLYHLAGFENGGEALVSCSLTETLLAVVSCETLPLELITFVTRAVRVIDIMTSLDANGFTSCNGMNIIVHRLIVSIYGVFVEIKKNDDIQFDVNICMKHLAELSVTGPTTEQCHQQRAALIKSLLNFIKRAVQDTQFADSTRHIMDGALPAALVHILTNCGFFGASLFHNAVCLITNFIYQEPSLLTSLQEKGVTTAILRAIFRQELPTSRDVIAALPNTFTALCLNDRGLKAFMDENPFDHFCDIFVSTKYIYAMKCRRNEMNEVALNLGTSFDAFLRHHPTLRENFLNSLSKMLNKLLDVASMDSPRCVMSLASCRAQAATASSSNLIVTSASSIREDETIMGGNASSDDDDDDPTSAVANMEEMHTNENESPQLDLGLSLSIVCDGNPLLPLGEYLLNIGKFLETLLTHNASPEQADIFMQSGAADKLLSLLFVRQIPLELSQSLFPQLVTNIMRFLFQHTRSSDVMDMVANRLNKFCLDMLSSCNTNEDSSKLSLLAMSSSDTSLANICAISVFCSILGSLSKTALGSNTATKTAVLRFWTNEGCRLLASCNQAQRVVVWECAVLQVFNATNKCTASTQTDDVQMDEKIEETNIILKQSSVGADSVPQRIGRPKYLLDDYWLRSKSGTSALNRCNRQCTELMTMLVKISIGGMTRTRRIQENEGGTPCENAVQLALQIMKGFQQALEWKPYDKTDPAIMLPYLAVWINNLSNILYDERKSPYHLMLSAFYRTGTHDTFFNIISNYFGPDHDQNYCVEMGQLLQAWLSLTERLVNAHAFRHSRYKMSERFAEAKRFPTEKYLTKCQQDAFRQANVVFSMLSSLPLSEAVNFNICDMIVSIYREIVKGIVPLTEKQRQAVITTSEDRKKMEAELDGASIDLLVDMGFDRDAAVDALLEYSTVPEAAEYLIATDGLGRLRQSSTDERIDADEIDTEEGSGSQNNDLNVEFEDVLLKEPISLNEVPSLDTRLVLSSLCKDVIPVLLNLMEQGTELVFSTSEIMLAILNEVDDDWRKNMLIGEYLVQDILLMVDELRCDETDEKTVISLATRLHFVCLMWPGIATAYMDVFTEYRLHSVLISVLDMVIIHCLKRPAFIRLIAPICLWLDLYDKMLKLLDSKDKVEKAIESYAWKYWDTDERGGVFAWINYPPAASHTLTNAFLAGRRTCSVSVGGRQYTVDFPSMSHRSIESHIERPITIAGRLKDGIVLSEILAESNEHKEWNEIVRDRLVSAVIGLLGLSSIDANSIHAIFILAARITRDFRIAREFLQQGGVQTVINVSGSAVPSSALLAALIIRHCLDDEIAVRQIFEKTVRTIAAGGYTINPPLTRWNHIRTPRTTRDWLHAIRALSPLCARHPQIFAATMERVTRKKKDQITVLPMTPVDPSCKQWATCSPIKQVLTHLLNHTLDFSWEDSNRVINRASLVRLIAELAKSYSIVATLVAESHDLNGQPFMVSLLSKCIVANGSSAADNLSMAVKTFVAAVASCNHSPKAQEALISSIISCLHIVFSEADSMAACTKLRTLSDLFLLAREACPTGSQDMRNNTNSNAILRLIVKKRVCIELSRIPWYLNLSTKEGIETLNYILRVLEELTRTINSNHHAAQNSMAENTSEARSMTQNASASVTLVAAAENDASATVTAREAEHSQDEQHIEDGSSTADEHRFETHEVTVERNRPDDDDYCADDDEDRSHARHPDVVEDSSESEEDEDDADDDDDDEGAGINEMDVDDESDDEHDDVMEEEGRVSVEEEDDFGMVELEPGALSRFALVDSVDDSVPADRFEDGESEENFVNANIFVENLDDIDALTNGAFTGARLFVNTSMESVHADRSSAAVTSVHPLLQRSSQANGSDSVVGQRPTSYRLLVGQRRGAGNVNPTGLHRQNAVRRWTTFGTQSEFIERLFDGSTANGTHLFDVAPSRQRFLNVVMQDHGLDSTSTAAGDDRRQTSVPLPLERFSDAARMIDGHAHLYLWVIVASHITGVMDAIEKDENEKKTEEEIKLKTEKDVMEETSKRNLDDTASNESISTTQLFIHEEEHEDAGNADVIANTQPEQSSESVNIIFQTHSAPEPMDQSDTLYYDASENFEDQIQRTAELEEGQENIVSNENSNISTDTSMHIMPIIADDTEGQGNVEQLNAPESAPETSHANQDEFREILGDIEIPEGVDPAFLAALPEDIRTEVIRDHMRQQRSQRLIQTSANLEAAGQANGEDGAPVVEPLDQEFLNALPPDLQEEILAQHERTVRLAQERVESNNAPPADTPVGADDAAALIESLPPTLRAQVLADADDTVLQVLPQNVAAEARRLRASYEAQQVMRFARMLAPTQRFRPANGRSVPGTSGSNTHVGAHAGFTTLASKNAAQLLDRDAIVTLLLLFFIDPVRLNTQRLQKLIKSLCVQSVTCDFVIWCLIALLDKVDEDAVQYEDFAGTVSGWLDQICVHSGIGQHEQAVKFFKSTHIVAVALHPAILATVCRLVLDTLINLARTYPGHFLPAKLRTSGSLSNAPMHTPPFSQFWAIVHGLSKADISSRCTHRHGSSLETALGPGGVNASMAALSLEDSAVGVLMEHIRRPVILSSSILQDKLLRLICTIVQTLPAETVTKMSIDSTAERPPLTQQLEYIVLALTEGECSEEGLADGRILLLELIRALTPSTKSFIMSLLINAAERLGARLLPHIERLEEELKELPSEGNSSSSFEQQPSGSKVALNRYDESVIVISGILNSRAVMNASGCYELQLPAMRALTDKNGIQNVFLRTLQTIMKIREVLQSHARCVEVDVIFDTTVVRNNERVAEVVYDNTGEEHKRKKIAEKEESMSVLLSTLEPLWELVSRCLKRLTNADAHAALALQPSAEAFFLVYGSELSSVDPSKLHEHPDAQKLLHFAEKHRNMLNQVLRQSGGSLTDGPFAVLTQMPKLLDFDVKRIYFRKQMQKIDERVRGEDVAVRIRRSHLFSDSFRELFRLRPPEWKARFYIIFEGEEGQDAGGLLREWFSIITREIFNPNYALFITSPGDRVTYMINKTSYINPEHLEYFKFVGRIIAKAIYENKLLECYFTRAFYKHILSVPVRAQDLESEDPSFYKSLEFLLNNPIEDLGTELTFSLEVEEFGVRKMRMLKENGSSIPVTDENKEEYVKLVCQMKMTGSINQQLKAFLEGFYEIIPKHLISIFNEQELELLISGLPNVDIDDLYANTEYKTYTKSSSQIQWFWKALRSFEQEDRAKFLQFVTGTSKVPLQGFAALEGMNGTQKFSIHLDSRSSDRLPTAHTCFNQLDLPQYETYDKLRDMLLLAVRECTEGFGFA</sequence>
<dbReference type="FunFam" id="3.90.1750.10:FF:000003">
    <property type="entry name" value="E3 ubiquitin-protein ligase UPL1"/>
    <property type="match status" value="1"/>
</dbReference>
<dbReference type="EnsemblMetazoa" id="OVOC4198.1">
    <property type="protein sequence ID" value="OVOC4198.1"/>
    <property type="gene ID" value="WBGene00241007"/>
</dbReference>
<dbReference type="InterPro" id="IPR025527">
    <property type="entry name" value="HUWE1/Rev1_UBM"/>
</dbReference>
<dbReference type="GO" id="GO:0005737">
    <property type="term" value="C:cytoplasm"/>
    <property type="evidence" value="ECO:0007669"/>
    <property type="project" value="TreeGrafter"/>
</dbReference>
<dbReference type="Gene3D" id="3.30.2410.10">
    <property type="entry name" value="Hect, E3 ligase catalytic domain"/>
    <property type="match status" value="1"/>
</dbReference>
<dbReference type="GO" id="GO:0000209">
    <property type="term" value="P:protein polyubiquitination"/>
    <property type="evidence" value="ECO:0007669"/>
    <property type="project" value="TreeGrafter"/>
</dbReference>
<feature type="compositionally biased region" description="Basic and acidic residues" evidence="15">
    <location>
        <begin position="2018"/>
        <end position="2053"/>
    </location>
</feature>
<feature type="compositionally biased region" description="Acidic residues" evidence="15">
    <location>
        <begin position="1304"/>
        <end position="1313"/>
    </location>
</feature>
<keyword evidence="11" id="KW-0234">DNA repair</keyword>
<dbReference type="EC" id="2.3.2.26" evidence="4"/>